<feature type="region of interest" description="Disordered" evidence="1">
    <location>
        <begin position="309"/>
        <end position="342"/>
    </location>
</feature>
<keyword evidence="2" id="KW-0812">Transmembrane</keyword>
<gene>
    <name evidence="3" type="ORF">GCM10010361_78720</name>
</gene>
<feature type="transmembrane region" description="Helical" evidence="2">
    <location>
        <begin position="54"/>
        <end position="70"/>
    </location>
</feature>
<comment type="caution">
    <text evidence="3">The sequence shown here is derived from an EMBL/GenBank/DDBJ whole genome shotgun (WGS) entry which is preliminary data.</text>
</comment>
<dbReference type="Proteomes" id="UP001500909">
    <property type="component" value="Unassembled WGS sequence"/>
</dbReference>
<feature type="compositionally biased region" description="Low complexity" evidence="1">
    <location>
        <begin position="309"/>
        <end position="319"/>
    </location>
</feature>
<keyword evidence="2" id="KW-0472">Membrane</keyword>
<organism evidence="3 4">
    <name type="scientific">Streptomyces olivaceiscleroticus</name>
    <dbReference type="NCBI Taxonomy" id="68245"/>
    <lineage>
        <taxon>Bacteria</taxon>
        <taxon>Bacillati</taxon>
        <taxon>Actinomycetota</taxon>
        <taxon>Actinomycetes</taxon>
        <taxon>Kitasatosporales</taxon>
        <taxon>Streptomycetaceae</taxon>
        <taxon>Streptomyces</taxon>
    </lineage>
</organism>
<proteinExistence type="predicted"/>
<sequence>MFPQMLNAVAQVPGEAWAALIAAITLAFGYRIRALRDRTDRRKTSDKTTRRRRIGFLGMSIVVSFGFALATNTSSRFAEKRLHMDSPWHMTVGLVLEAIVLGLSVWSWAFNDKGAARMAYVLVFAQAVGAIEVVRQEHEDLGTALVRIVGPVMLAYGLHKLLGLETKLGKVEIRSDGMLARAWRDALQRIESRLGIGSRGADAKAISRANAADRFVDLNSVGKPKFMTERRYKRALVKAGRAALHGLEGFERQMAEADLVDRIAYEKGMQEGGAHIRTALMRGVRSNTGPHNLDAALPDGFGLLTSAASEAAPSGHAAATPEPQDDKPQPRSNPAATDAERKARAFEIYAELKQPSQRAFIKEWRDKKYGESDQTLRDLYDEMHAAFEKARKSNTDNQ</sequence>
<evidence type="ECO:0000313" key="4">
    <source>
        <dbReference type="Proteomes" id="UP001500909"/>
    </source>
</evidence>
<protein>
    <recommendedName>
        <fullName evidence="5">DUF2637 domain-containing protein</fullName>
    </recommendedName>
</protein>
<evidence type="ECO:0008006" key="5">
    <source>
        <dbReference type="Google" id="ProtNLM"/>
    </source>
</evidence>
<feature type="transmembrane region" description="Helical" evidence="2">
    <location>
        <begin position="16"/>
        <end position="33"/>
    </location>
</feature>
<name>A0ABP3LLP3_9ACTN</name>
<evidence type="ECO:0000313" key="3">
    <source>
        <dbReference type="EMBL" id="GAA0501394.1"/>
    </source>
</evidence>
<evidence type="ECO:0000256" key="2">
    <source>
        <dbReference type="SAM" id="Phobius"/>
    </source>
</evidence>
<accession>A0ABP3LLP3</accession>
<reference evidence="4" key="1">
    <citation type="journal article" date="2019" name="Int. J. Syst. Evol. Microbiol.">
        <title>The Global Catalogue of Microorganisms (GCM) 10K type strain sequencing project: providing services to taxonomists for standard genome sequencing and annotation.</title>
        <authorList>
            <consortium name="The Broad Institute Genomics Platform"/>
            <consortium name="The Broad Institute Genome Sequencing Center for Infectious Disease"/>
            <person name="Wu L."/>
            <person name="Ma J."/>
        </authorList>
    </citation>
    <scope>NUCLEOTIDE SEQUENCE [LARGE SCALE GENOMIC DNA]</scope>
    <source>
        <strain evidence="4">JCM 4805</strain>
    </source>
</reference>
<evidence type="ECO:0000256" key="1">
    <source>
        <dbReference type="SAM" id="MobiDB-lite"/>
    </source>
</evidence>
<dbReference type="RefSeq" id="WP_346100542.1">
    <property type="nucleotide sequence ID" value="NZ_BAAABY010000070.1"/>
</dbReference>
<dbReference type="EMBL" id="BAAABY010000070">
    <property type="protein sequence ID" value="GAA0501394.1"/>
    <property type="molecule type" value="Genomic_DNA"/>
</dbReference>
<keyword evidence="2" id="KW-1133">Transmembrane helix</keyword>
<keyword evidence="4" id="KW-1185">Reference proteome</keyword>
<feature type="transmembrane region" description="Helical" evidence="2">
    <location>
        <begin position="90"/>
        <end position="110"/>
    </location>
</feature>